<evidence type="ECO:0000256" key="7">
    <source>
        <dbReference type="SAM" id="Phobius"/>
    </source>
</evidence>
<keyword evidence="4 7" id="KW-1133">Transmembrane helix</keyword>
<evidence type="ECO:0000256" key="5">
    <source>
        <dbReference type="ARBA" id="ARBA00023136"/>
    </source>
</evidence>
<feature type="domain" description="ABC3 transporter permease C-terminal" evidence="8">
    <location>
        <begin position="289"/>
        <end position="396"/>
    </location>
</feature>
<evidence type="ECO:0000313" key="10">
    <source>
        <dbReference type="Proteomes" id="UP001589608"/>
    </source>
</evidence>
<name>A0ABV5MGD5_9ACTN</name>
<feature type="transmembrane region" description="Helical" evidence="7">
    <location>
        <begin position="283"/>
        <end position="302"/>
    </location>
</feature>
<feature type="transmembrane region" description="Helical" evidence="7">
    <location>
        <begin position="502"/>
        <end position="525"/>
    </location>
</feature>
<feature type="transmembrane region" description="Helical" evidence="7">
    <location>
        <begin position="335"/>
        <end position="358"/>
    </location>
</feature>
<evidence type="ECO:0000256" key="3">
    <source>
        <dbReference type="ARBA" id="ARBA00022692"/>
    </source>
</evidence>
<dbReference type="RefSeq" id="WP_223102858.1">
    <property type="nucleotide sequence ID" value="NZ_CP061913.1"/>
</dbReference>
<gene>
    <name evidence="9" type="ORF">ACFFTR_32960</name>
</gene>
<protein>
    <submittedName>
        <fullName evidence="9">FtsX-like permease family protein</fullName>
    </submittedName>
</protein>
<feature type="transmembrane region" description="Helical" evidence="7">
    <location>
        <begin position="1000"/>
        <end position="1020"/>
    </location>
</feature>
<dbReference type="Pfam" id="PF02687">
    <property type="entry name" value="FtsX"/>
    <property type="match status" value="1"/>
</dbReference>
<evidence type="ECO:0000256" key="1">
    <source>
        <dbReference type="ARBA" id="ARBA00004651"/>
    </source>
</evidence>
<evidence type="ECO:0000259" key="8">
    <source>
        <dbReference type="Pfam" id="PF02687"/>
    </source>
</evidence>
<keyword evidence="10" id="KW-1185">Reference proteome</keyword>
<reference evidence="9 10" key="1">
    <citation type="submission" date="2024-09" db="EMBL/GenBank/DDBJ databases">
        <authorList>
            <person name="Sun Q."/>
            <person name="Mori K."/>
        </authorList>
    </citation>
    <scope>NUCLEOTIDE SEQUENCE [LARGE SCALE GENOMIC DNA]</scope>
    <source>
        <strain evidence="9 10">JCM 3307</strain>
    </source>
</reference>
<feature type="region of interest" description="Disordered" evidence="6">
    <location>
        <begin position="677"/>
        <end position="722"/>
    </location>
</feature>
<accession>A0ABV5MGD5</accession>
<proteinExistence type="predicted"/>
<feature type="transmembrane region" description="Helical" evidence="7">
    <location>
        <begin position="425"/>
        <end position="444"/>
    </location>
</feature>
<feature type="compositionally biased region" description="Low complexity" evidence="6">
    <location>
        <begin position="688"/>
        <end position="699"/>
    </location>
</feature>
<dbReference type="InterPro" id="IPR003838">
    <property type="entry name" value="ABC3_permease_C"/>
</dbReference>
<comment type="caution">
    <text evidence="9">The sequence shown here is derived from an EMBL/GenBank/DDBJ whole genome shotgun (WGS) entry which is preliminary data.</text>
</comment>
<feature type="transmembrane region" description="Helical" evidence="7">
    <location>
        <begin position="450"/>
        <end position="468"/>
    </location>
</feature>
<evidence type="ECO:0000256" key="6">
    <source>
        <dbReference type="SAM" id="MobiDB-lite"/>
    </source>
</evidence>
<sequence length="1035" mass="103587">MFGLVFSALRARAAQAGTVFVLGVLLVTAAAAGPWFAAGAALRAAEAGVEAAPAAERTISVRRATNADSDPESALAAYRDTVERLLPGRDPAVPGYVGVTADMLLERADGVAIGEAGPPKVSVAYREDLCAHLQVDGRCPAAAGEVLLSTTAADALGLRTGDVLQLRNQPRSKPVPATVVGRYDLADPTGVYWGDRLFRASVEGGLDPVFTAAATFQDAQLAGPTFAYTTELPVSAFTDPAASVADRLGRADFAFGRAGLTLVAPGQDLAVRVGADRAAISDGVVAGTVAAVVLCWFALALAGRQTARERRGDAALLKLRGGTRRRALRLGVGQLAVPLVAGLPIGLALGRLAGWLLGGSPGGFGLGLGGPFTGVAGLWLLAGLAAVAAVLGGLLAMAAGEFAVLRAPVAVLLRRVPSPGRARRVAVDVVLIVLAAFAAAQLWGSGLRTAVPVLIAAVVAVAAARVLASAASRAGAGALRAGRLRAGLAAFQLSRQPGADRLMALVAVAVAGLGVATGGWVAGFAARDDRAAQELGAPRVLTVRAANPTALLDAVRRADPGGREAMAAVVDRSLTPPVLAVDAARLRAVAGWRPEYGPLPSLVPAGTDAAAPAVTGGRLLVRVRNGGASAVHLAVLLQNTVTGRRTALTLGPIAPGEQEAGAPVTGCAEGCRLVRLDLVQPPPPPGSAPEGKPSNPGDAGDAGDAGGPGDSGGSPGRGGDQVVDTLTITGIRQEGPAADVLGAAFLGDPRQWRTVTNGSAMQVSAREGALTLSLPDAALGFDDRVWVMAAALPLPVVLAGAAPDAWHSGDPSIDLFAGGVPVRVAGTAPLLPVLGRSGLLVDLDAAQRVGAAASSPGAYQVWLAAGAGPGVEDRLRSAGLMILGSDDTAGRAAGFAGRGPALAERYRLFAAVVGLLAAAAALVVTVAAERRQRNADLRALRLQGLPVRTAVGAARAGSGAVVLAGVLTGLLAAVIARFASGPALPYFADGWSPPDPPSPLPLLPLLAVAGAALLLLGVVWRLATAGVGAVEGNAR</sequence>
<feature type="transmembrane region" description="Helical" evidence="7">
    <location>
        <begin position="378"/>
        <end position="404"/>
    </location>
</feature>
<evidence type="ECO:0000313" key="9">
    <source>
        <dbReference type="EMBL" id="MFB9447930.1"/>
    </source>
</evidence>
<keyword evidence="2" id="KW-1003">Cell membrane</keyword>
<organism evidence="9 10">
    <name type="scientific">Dactylosporangium vinaceum</name>
    <dbReference type="NCBI Taxonomy" id="53362"/>
    <lineage>
        <taxon>Bacteria</taxon>
        <taxon>Bacillati</taxon>
        <taxon>Actinomycetota</taxon>
        <taxon>Actinomycetes</taxon>
        <taxon>Micromonosporales</taxon>
        <taxon>Micromonosporaceae</taxon>
        <taxon>Dactylosporangium</taxon>
    </lineage>
</organism>
<evidence type="ECO:0000256" key="4">
    <source>
        <dbReference type="ARBA" id="ARBA00022989"/>
    </source>
</evidence>
<comment type="subcellular location">
    <subcellularLocation>
        <location evidence="1">Cell membrane</location>
        <topology evidence="1">Multi-pass membrane protein</topology>
    </subcellularLocation>
</comment>
<dbReference type="Proteomes" id="UP001589608">
    <property type="component" value="Unassembled WGS sequence"/>
</dbReference>
<keyword evidence="5 7" id="KW-0472">Membrane</keyword>
<feature type="transmembrane region" description="Helical" evidence="7">
    <location>
        <begin position="908"/>
        <end position="928"/>
    </location>
</feature>
<evidence type="ECO:0000256" key="2">
    <source>
        <dbReference type="ARBA" id="ARBA00022475"/>
    </source>
</evidence>
<keyword evidence="3 7" id="KW-0812">Transmembrane</keyword>
<feature type="transmembrane region" description="Helical" evidence="7">
    <location>
        <begin position="960"/>
        <end position="980"/>
    </location>
</feature>
<dbReference type="EMBL" id="JBHMCA010000054">
    <property type="protein sequence ID" value="MFB9447930.1"/>
    <property type="molecule type" value="Genomic_DNA"/>
</dbReference>
<feature type="compositionally biased region" description="Gly residues" evidence="6">
    <location>
        <begin position="703"/>
        <end position="719"/>
    </location>
</feature>